<dbReference type="EMBL" id="LMZQ01000013">
    <property type="protein sequence ID" value="KRT15035.1"/>
    <property type="molecule type" value="Genomic_DNA"/>
</dbReference>
<evidence type="ECO:0000256" key="1">
    <source>
        <dbReference type="ARBA" id="ARBA00006285"/>
    </source>
</evidence>
<keyword evidence="2" id="KW-0378">Hydrolase</keyword>
<reference evidence="4 5" key="1">
    <citation type="submission" date="2015-11" db="EMBL/GenBank/DDBJ databases">
        <title>Sequence of Pedobacter ginsenosidimutans.</title>
        <authorList>
            <person name="Carson E."/>
            <person name="Keyser V."/>
            <person name="Newman J."/>
            <person name="Miller J."/>
        </authorList>
    </citation>
    <scope>NUCLEOTIDE SEQUENCE [LARGE SCALE GENOMIC DNA]</scope>
    <source>
        <strain evidence="4 5">KACC 14530</strain>
    </source>
</reference>
<name>A0A0T5VMI5_9SPHI</name>
<evidence type="ECO:0000313" key="4">
    <source>
        <dbReference type="EMBL" id="KRT15035.1"/>
    </source>
</evidence>
<dbReference type="AlphaFoldDB" id="A0A0T5VMI5"/>
<proteinExistence type="inferred from homology"/>
<evidence type="ECO:0000259" key="3">
    <source>
        <dbReference type="Pfam" id="PF00728"/>
    </source>
</evidence>
<dbReference type="SUPFAM" id="SSF51445">
    <property type="entry name" value="(Trans)glycosidases"/>
    <property type="match status" value="1"/>
</dbReference>
<comment type="caution">
    <text evidence="4">The sequence shown here is derived from an EMBL/GenBank/DDBJ whole genome shotgun (WGS) entry which is preliminary data.</text>
</comment>
<feature type="domain" description="Glycoside hydrolase family 20 catalytic" evidence="3">
    <location>
        <begin position="94"/>
        <end position="252"/>
    </location>
</feature>
<gene>
    <name evidence="4" type="ORF">ASU31_17125</name>
</gene>
<accession>A0A0T5VMI5</accession>
<dbReference type="OrthoDB" id="9763537at2"/>
<dbReference type="Proteomes" id="UP000051950">
    <property type="component" value="Unassembled WGS sequence"/>
</dbReference>
<dbReference type="PANTHER" id="PTHR21040:SF8">
    <property type="entry name" value="BCDNA.GH04120"/>
    <property type="match status" value="1"/>
</dbReference>
<keyword evidence="5" id="KW-1185">Reference proteome</keyword>
<protein>
    <submittedName>
        <fullName evidence="4">N-acetyl-beta-hexosaminidase</fullName>
    </submittedName>
</protein>
<dbReference type="InterPro" id="IPR038901">
    <property type="entry name" value="HEXDC-like"/>
</dbReference>
<dbReference type="GO" id="GO:0005975">
    <property type="term" value="P:carbohydrate metabolic process"/>
    <property type="evidence" value="ECO:0007669"/>
    <property type="project" value="InterPro"/>
</dbReference>
<evidence type="ECO:0000256" key="2">
    <source>
        <dbReference type="ARBA" id="ARBA00022801"/>
    </source>
</evidence>
<dbReference type="InterPro" id="IPR017853">
    <property type="entry name" value="GH"/>
</dbReference>
<evidence type="ECO:0000313" key="5">
    <source>
        <dbReference type="Proteomes" id="UP000051950"/>
    </source>
</evidence>
<comment type="similarity">
    <text evidence="1">Belongs to the glycosyl hydrolase 20 family.</text>
</comment>
<sequence>MCNNHPHTHRLLELKKCMLLLFFLIFSFQVFTTAAQDKNEFPVRAFHLDLRIQVMKMPALKTFALKLSKGGINTLIMEWEASYPYAKQHAIIANRYHYTVEEIKSFVAYCSSIGIDVIPLQQSFGHVEYILKNYRYADLREDQKDYSQINPIKEEGAKALFTDLFKDMISTHHSPYIHVGGDETYLLGHSPASQEKVKKLGMARLYGDYIKMICDVVVSLGKRPIIWADIAMKYPEALKNLPKQTVLVDWNYGWDLNRFGDHQKLMSYGFEIWGAPALRSNPDNYFLTDWNKHFKNITDFIPQSAKLGYKGMVMTSWSTSGVYSPVFETHTDIYDLHAIRHVYPITGFNILVDAYISSLNNGFVLNKDRFIEQYAIDKYALNEADAKRFRTALSVRAFEINQGKVTGGEQTIPQLLDSAQQAAAIFAGLNPAKNKPEFEHYRLMADIRVQYLKYMQIEAAVNAPDFDPGTIPSLLKRLEALPTKEIDKRFIKLNQDSFYLPELKTENALRNKKIELLYSTLSAKRN</sequence>
<dbReference type="CDD" id="cd06565">
    <property type="entry name" value="GH20_GcnA-like"/>
    <property type="match status" value="1"/>
</dbReference>
<dbReference type="PANTHER" id="PTHR21040">
    <property type="entry name" value="BCDNA.GH04120"/>
    <property type="match status" value="1"/>
</dbReference>
<dbReference type="Pfam" id="PF00728">
    <property type="entry name" value="Glyco_hydro_20"/>
    <property type="match status" value="1"/>
</dbReference>
<dbReference type="GO" id="GO:0004563">
    <property type="term" value="F:beta-N-acetylhexosaminidase activity"/>
    <property type="evidence" value="ECO:0007669"/>
    <property type="project" value="UniProtKB-ARBA"/>
</dbReference>
<dbReference type="Gene3D" id="3.20.20.80">
    <property type="entry name" value="Glycosidases"/>
    <property type="match status" value="1"/>
</dbReference>
<dbReference type="STRING" id="687842.ASU31_17125"/>
<organism evidence="4 5">
    <name type="scientific">Pedobacter ginsenosidimutans</name>
    <dbReference type="NCBI Taxonomy" id="687842"/>
    <lineage>
        <taxon>Bacteria</taxon>
        <taxon>Pseudomonadati</taxon>
        <taxon>Bacteroidota</taxon>
        <taxon>Sphingobacteriia</taxon>
        <taxon>Sphingobacteriales</taxon>
        <taxon>Sphingobacteriaceae</taxon>
        <taxon>Pedobacter</taxon>
    </lineage>
</organism>
<dbReference type="InterPro" id="IPR015883">
    <property type="entry name" value="Glyco_hydro_20_cat"/>
</dbReference>